<keyword evidence="1" id="KW-1133">Transmembrane helix</keyword>
<feature type="transmembrane region" description="Helical" evidence="1">
    <location>
        <begin position="265"/>
        <end position="285"/>
    </location>
</feature>
<keyword evidence="1" id="KW-0812">Transmembrane</keyword>
<dbReference type="InterPro" id="IPR027383">
    <property type="entry name" value="Znf_put"/>
</dbReference>
<keyword evidence="1" id="KW-0472">Membrane</keyword>
<feature type="transmembrane region" description="Helical" evidence="1">
    <location>
        <begin position="206"/>
        <end position="234"/>
    </location>
</feature>
<dbReference type="Pfam" id="PF13490">
    <property type="entry name" value="zf-HC2"/>
    <property type="match status" value="1"/>
</dbReference>
<feature type="transmembrane region" description="Helical" evidence="1">
    <location>
        <begin position="125"/>
        <end position="143"/>
    </location>
</feature>
<accession>Q2YZY5</accession>
<protein>
    <recommendedName>
        <fullName evidence="2">Putative zinc-finger domain-containing protein</fullName>
    </recommendedName>
</protein>
<feature type="transmembrane region" description="Helical" evidence="1">
    <location>
        <begin position="163"/>
        <end position="186"/>
    </location>
</feature>
<proteinExistence type="predicted"/>
<feature type="transmembrane region" description="Helical" evidence="1">
    <location>
        <begin position="102"/>
        <end position="120"/>
    </location>
</feature>
<dbReference type="InterPro" id="IPR041916">
    <property type="entry name" value="Anti_sigma_zinc_sf"/>
</dbReference>
<dbReference type="EMBL" id="AJ937765">
    <property type="protein sequence ID" value="CAI78580.1"/>
    <property type="molecule type" value="Genomic_DNA"/>
</dbReference>
<dbReference type="AlphaFoldDB" id="Q2YZY5"/>
<feature type="domain" description="Putative zinc-finger" evidence="2">
    <location>
        <begin position="6"/>
        <end position="38"/>
    </location>
</feature>
<organism evidence="3">
    <name type="scientific">uncultured Aminicenantes bacterium</name>
    <dbReference type="NCBI Taxonomy" id="174294"/>
    <lineage>
        <taxon>Bacteria</taxon>
        <taxon>Candidatus Aminicenantota</taxon>
        <taxon>environmental samples</taxon>
    </lineage>
</organism>
<evidence type="ECO:0000256" key="1">
    <source>
        <dbReference type="SAM" id="Phobius"/>
    </source>
</evidence>
<name>Q2YZY5_9BACT</name>
<dbReference type="Gene3D" id="1.10.10.1320">
    <property type="entry name" value="Anti-sigma factor, zinc-finger domain"/>
    <property type="match status" value="1"/>
</dbReference>
<sequence>MNGRHDWSELLPFYCSGGLSKEDRAGLEAHIAECPACRADVEFWRAVALQVKAEAGLATPGQGPLEGALARIGRPHQSAFAARLRLAIGLLRGQAAVLRTEIWISTAGLFALCFVISLIVRETNVVRLAAPIIAAAGLAMIGGPQNDPAFELSRSTPVSPGMILLTRAAMVFGFNLALAAAAGFLLKILLPRGNFLDLIRDGLGPISFLSALALFLSLWIGTVESVGAVGIVWLTRLLPPDLIRHLGEVLKAPALMEADHVVRSLWLKPAWLISLALILTVAAILRADRSSLESSLVGREGR</sequence>
<evidence type="ECO:0000259" key="2">
    <source>
        <dbReference type="Pfam" id="PF13490"/>
    </source>
</evidence>
<reference evidence="3" key="1">
    <citation type="journal article" date="2005" name="Environ. Microbiol.">
        <title>Lateral gene transfer and phylogenetic assignment of environmental fosmid clones.</title>
        <authorList>
            <person name="Nesbo C.L."/>
            <person name="Boucher Y."/>
            <person name="Dlutek M."/>
            <person name="Doolittle F.W."/>
        </authorList>
    </citation>
    <scope>NUCLEOTIDE SEQUENCE</scope>
</reference>
<evidence type="ECO:0000313" key="3">
    <source>
        <dbReference type="EMBL" id="CAI78580.1"/>
    </source>
</evidence>